<reference evidence="3" key="1">
    <citation type="submission" date="2025-08" db="UniProtKB">
        <authorList>
            <consortium name="RefSeq"/>
        </authorList>
    </citation>
    <scope>IDENTIFICATION</scope>
    <source>
        <strain evidence="3">Airmid</strain>
    </source>
</reference>
<feature type="compositionally biased region" description="Low complexity" evidence="1">
    <location>
        <begin position="357"/>
        <end position="367"/>
    </location>
</feature>
<dbReference type="RefSeq" id="XP_027203529.1">
    <property type="nucleotide sequence ID" value="XM_027347728.1"/>
</dbReference>
<evidence type="ECO:0000313" key="3">
    <source>
        <dbReference type="RefSeq" id="XP_027203529.1"/>
    </source>
</evidence>
<organism evidence="2 3">
    <name type="scientific">Dermatophagoides pteronyssinus</name>
    <name type="common">European house dust mite</name>
    <dbReference type="NCBI Taxonomy" id="6956"/>
    <lineage>
        <taxon>Eukaryota</taxon>
        <taxon>Metazoa</taxon>
        <taxon>Ecdysozoa</taxon>
        <taxon>Arthropoda</taxon>
        <taxon>Chelicerata</taxon>
        <taxon>Arachnida</taxon>
        <taxon>Acari</taxon>
        <taxon>Acariformes</taxon>
        <taxon>Sarcoptiformes</taxon>
        <taxon>Astigmata</taxon>
        <taxon>Psoroptidia</taxon>
        <taxon>Analgoidea</taxon>
        <taxon>Pyroglyphidae</taxon>
        <taxon>Dermatophagoidinae</taxon>
        <taxon>Dermatophagoides</taxon>
    </lineage>
</organism>
<feature type="compositionally biased region" description="Low complexity" evidence="1">
    <location>
        <begin position="202"/>
        <end position="224"/>
    </location>
</feature>
<feature type="compositionally biased region" description="Polar residues" evidence="1">
    <location>
        <begin position="330"/>
        <end position="356"/>
    </location>
</feature>
<dbReference type="KEGG" id="dpte:113797366"/>
<gene>
    <name evidence="3" type="primary">LOC113797366</name>
</gene>
<feature type="region of interest" description="Disordered" evidence="1">
    <location>
        <begin position="122"/>
        <end position="169"/>
    </location>
</feature>
<feature type="compositionally biased region" description="Low complexity" evidence="1">
    <location>
        <begin position="285"/>
        <end position="296"/>
    </location>
</feature>
<dbReference type="OrthoDB" id="10541370at2759"/>
<feature type="region of interest" description="Disordered" evidence="1">
    <location>
        <begin position="278"/>
        <end position="303"/>
    </location>
</feature>
<dbReference type="InParanoid" id="A0A6P6YFH3"/>
<name>A0A6P6YFH3_DERPT</name>
<feature type="region of interest" description="Disordered" evidence="1">
    <location>
        <begin position="189"/>
        <end position="258"/>
    </location>
</feature>
<feature type="compositionally biased region" description="Low complexity" evidence="1">
    <location>
        <begin position="315"/>
        <end position="329"/>
    </location>
</feature>
<feature type="compositionally biased region" description="Basic and acidic residues" evidence="1">
    <location>
        <begin position="225"/>
        <end position="244"/>
    </location>
</feature>
<feature type="compositionally biased region" description="Basic and acidic residues" evidence="1">
    <location>
        <begin position="130"/>
        <end position="143"/>
    </location>
</feature>
<dbReference type="AlphaFoldDB" id="A0A6P6YFH3"/>
<feature type="region of interest" description="Disordered" evidence="1">
    <location>
        <begin position="315"/>
        <end position="374"/>
    </location>
</feature>
<proteinExistence type="predicted"/>
<protein>
    <submittedName>
        <fullName evidence="3">Uncharacterized protein DDB_G0287625-like</fullName>
    </submittedName>
</protein>
<sequence length="437" mass="49244">MKMSMTATNNNNNNNNDNINGEQQDLTSYLKSMFIELNGNINDVHSNLQPQPQQTSNSAIDKIIVNGDGSVISNSDVKHRDDCSRQQQQCETKKSELTKPFVITNVGVQQIIDDNNNNVVAVTDDDDDDSRNKIETKNTKDTLNKINGSCASTVQTNNSSTSSLSSSSMMMNEEKNNQSIILNSNDQKQDIVSKQQPKEPFNDQNQKQNQNDSLTDNNNNNLGNNDDHHRKKQEPNKIKHTNDHGDDENDDVQTNTSSDQIQARENFIVELMQKIDNRKNHDDQPFNTDNNDNPTTIEQHESSEIDENLQLNNLESSSLSSSPAENQSNESGIHSTESGCSSVSQVEISSINSVETNNSNNGVNQRSNDPDNQIYSRSTSMVEVFDSDTIPVNKQKISNFRFESLKQERPVTRTRVKELREFWNNRSLIDKATQNNK</sequence>
<evidence type="ECO:0000256" key="1">
    <source>
        <dbReference type="SAM" id="MobiDB-lite"/>
    </source>
</evidence>
<evidence type="ECO:0000313" key="2">
    <source>
        <dbReference type="Proteomes" id="UP000515146"/>
    </source>
</evidence>
<feature type="compositionally biased region" description="Low complexity" evidence="1">
    <location>
        <begin position="152"/>
        <end position="169"/>
    </location>
</feature>
<keyword evidence="2" id="KW-1185">Reference proteome</keyword>
<accession>A0A6P6YFH3</accession>
<feature type="compositionally biased region" description="Basic and acidic residues" evidence="1">
    <location>
        <begin position="189"/>
        <end position="201"/>
    </location>
</feature>
<dbReference type="Proteomes" id="UP000515146">
    <property type="component" value="Unplaced"/>
</dbReference>
<feature type="region of interest" description="Disordered" evidence="1">
    <location>
        <begin position="1"/>
        <end position="21"/>
    </location>
</feature>
<feature type="compositionally biased region" description="Low complexity" evidence="1">
    <location>
        <begin position="9"/>
        <end position="20"/>
    </location>
</feature>